<organism evidence="2 3">
    <name type="scientific">Escovopsis weberi</name>
    <dbReference type="NCBI Taxonomy" id="150374"/>
    <lineage>
        <taxon>Eukaryota</taxon>
        <taxon>Fungi</taxon>
        <taxon>Dikarya</taxon>
        <taxon>Ascomycota</taxon>
        <taxon>Pezizomycotina</taxon>
        <taxon>Sordariomycetes</taxon>
        <taxon>Hypocreomycetidae</taxon>
        <taxon>Hypocreales</taxon>
        <taxon>Hypocreaceae</taxon>
        <taxon>Escovopsis</taxon>
    </lineage>
</organism>
<dbReference type="PANTHER" id="PTHR43677">
    <property type="entry name" value="SHORT-CHAIN DEHYDROGENASE/REDUCTASE"/>
    <property type="match status" value="1"/>
</dbReference>
<name>A0A0N0RTV1_ESCWE</name>
<dbReference type="Pfam" id="PF13602">
    <property type="entry name" value="ADH_zinc_N_2"/>
    <property type="match status" value="1"/>
</dbReference>
<keyword evidence="3" id="KW-1185">Reference proteome</keyword>
<proteinExistence type="predicted"/>
<dbReference type="EMBL" id="LGSR01000013">
    <property type="protein sequence ID" value="KOS21222.1"/>
    <property type="molecule type" value="Genomic_DNA"/>
</dbReference>
<dbReference type="InterPro" id="IPR013154">
    <property type="entry name" value="ADH-like_N"/>
</dbReference>
<dbReference type="GO" id="GO:0016491">
    <property type="term" value="F:oxidoreductase activity"/>
    <property type="evidence" value="ECO:0007669"/>
    <property type="project" value="InterPro"/>
</dbReference>
<dbReference type="Proteomes" id="UP000053831">
    <property type="component" value="Unassembled WGS sequence"/>
</dbReference>
<dbReference type="Gene3D" id="3.40.50.720">
    <property type="entry name" value="NAD(P)-binding Rossmann-like Domain"/>
    <property type="match status" value="1"/>
</dbReference>
<dbReference type="SUPFAM" id="SSF51735">
    <property type="entry name" value="NAD(P)-binding Rossmann-fold domains"/>
    <property type="match status" value="1"/>
</dbReference>
<dbReference type="OrthoDB" id="203908at2759"/>
<dbReference type="InterPro" id="IPR036291">
    <property type="entry name" value="NAD(P)-bd_dom_sf"/>
</dbReference>
<dbReference type="CDD" id="cd08273">
    <property type="entry name" value="MDR8"/>
    <property type="match status" value="1"/>
</dbReference>
<evidence type="ECO:0000313" key="3">
    <source>
        <dbReference type="Proteomes" id="UP000053831"/>
    </source>
</evidence>
<dbReference type="AlphaFoldDB" id="A0A0N0RTV1"/>
<protein>
    <submittedName>
        <fullName evidence="2">Protein indc11</fullName>
    </submittedName>
</protein>
<dbReference type="GO" id="GO:0005739">
    <property type="term" value="C:mitochondrion"/>
    <property type="evidence" value="ECO:0007669"/>
    <property type="project" value="TreeGrafter"/>
</dbReference>
<accession>A0A0N0RTV1</accession>
<dbReference type="InterPro" id="IPR051397">
    <property type="entry name" value="Zn-ADH-like_protein"/>
</dbReference>
<comment type="caution">
    <text evidence="2">The sequence shown here is derived from an EMBL/GenBank/DDBJ whole genome shotgun (WGS) entry which is preliminary data.</text>
</comment>
<dbReference type="InterPro" id="IPR020843">
    <property type="entry name" value="ER"/>
</dbReference>
<dbReference type="PANTHER" id="PTHR43677:SF4">
    <property type="entry name" value="QUINONE OXIDOREDUCTASE-LIKE PROTEIN 2"/>
    <property type="match status" value="1"/>
</dbReference>
<evidence type="ECO:0000313" key="2">
    <source>
        <dbReference type="EMBL" id="KOS21222.1"/>
    </source>
</evidence>
<dbReference type="SUPFAM" id="SSF50129">
    <property type="entry name" value="GroES-like"/>
    <property type="match status" value="1"/>
</dbReference>
<reference evidence="2 3" key="1">
    <citation type="submission" date="2015-07" db="EMBL/GenBank/DDBJ databases">
        <title>The genome of the fungus Escovopsis weberi, a specialized disease agent of ant agriculture.</title>
        <authorList>
            <person name="de Man T.J."/>
            <person name="Stajich J.E."/>
            <person name="Kubicek C.P."/>
            <person name="Chenthamara K."/>
            <person name="Atanasova L."/>
            <person name="Druzhinina I.S."/>
            <person name="Birnbaum S."/>
            <person name="Barribeau S.M."/>
            <person name="Teiling C."/>
            <person name="Suen G."/>
            <person name="Currie C."/>
            <person name="Gerardo N.M."/>
        </authorList>
    </citation>
    <scope>NUCLEOTIDE SEQUENCE [LARGE SCALE GENOMIC DNA]</scope>
</reference>
<dbReference type="InterPro" id="IPR011032">
    <property type="entry name" value="GroES-like_sf"/>
</dbReference>
<dbReference type="SMART" id="SM00829">
    <property type="entry name" value="PKS_ER"/>
    <property type="match status" value="1"/>
</dbReference>
<dbReference type="Gene3D" id="3.90.180.10">
    <property type="entry name" value="Medium-chain alcohol dehydrogenases, catalytic domain"/>
    <property type="match status" value="1"/>
</dbReference>
<sequence length="338" mass="36375">MSVTNRKVVITNFGDASNLAIVEEELPAPGSNEVQVSILYSGFAGADINMRLGVYPFQRSAPLTPGYCFVGRVRANGAGSSKFAADDLVCALTVYDSDAHYIDIPEKYLVPVPPGADPRQAVGLVLDWSTAYGMVHRHAKVQAGQRVFIHGLSGAVGQGLLQLCRLAGAEVYGTASARNHAALVAQGAQPFAYTDKAWVGAMQALGGAHAVFDPLGFESFDESWSILCAAEPSTLVAYGTNLNSLVEGRAPRSPWPPMGKLVLRNMAFWSKKSAAFFMITRDQKTFEPELRTLLGWLAEGKITVPIKKVWDMEDVKLAHESWGKGEGMGSLVLRISGE</sequence>
<feature type="domain" description="Enoyl reductase (ER)" evidence="1">
    <location>
        <begin position="14"/>
        <end position="333"/>
    </location>
</feature>
<dbReference type="STRING" id="150374.A0A0N0RTV1"/>
<dbReference type="Pfam" id="PF08240">
    <property type="entry name" value="ADH_N"/>
    <property type="match status" value="1"/>
</dbReference>
<evidence type="ECO:0000259" key="1">
    <source>
        <dbReference type="SMART" id="SM00829"/>
    </source>
</evidence>
<gene>
    <name evidence="2" type="ORF">ESCO_004525</name>
</gene>